<comment type="caution">
    <text evidence="1">The sequence shown here is derived from an EMBL/GenBank/DDBJ whole genome shotgun (WGS) entry which is preliminary data.</text>
</comment>
<keyword evidence="2" id="KW-1185">Reference proteome</keyword>
<organism evidence="1 2">
    <name type="scientific">Tahibacter aquaticus</name>
    <dbReference type="NCBI Taxonomy" id="520092"/>
    <lineage>
        <taxon>Bacteria</taxon>
        <taxon>Pseudomonadati</taxon>
        <taxon>Pseudomonadota</taxon>
        <taxon>Gammaproteobacteria</taxon>
        <taxon>Lysobacterales</taxon>
        <taxon>Rhodanobacteraceae</taxon>
        <taxon>Tahibacter</taxon>
    </lineage>
</organism>
<dbReference type="RefSeq" id="WP_133818061.1">
    <property type="nucleotide sequence ID" value="NZ_SNZH01000004.1"/>
</dbReference>
<dbReference type="EMBL" id="SNZH01000004">
    <property type="protein sequence ID" value="TDR45692.1"/>
    <property type="molecule type" value="Genomic_DNA"/>
</dbReference>
<gene>
    <name evidence="1" type="ORF">DFR29_104120</name>
</gene>
<accession>A0A4R6Z294</accession>
<evidence type="ECO:0000313" key="1">
    <source>
        <dbReference type="EMBL" id="TDR45692.1"/>
    </source>
</evidence>
<dbReference type="Proteomes" id="UP000295293">
    <property type="component" value="Unassembled WGS sequence"/>
</dbReference>
<proteinExistence type="predicted"/>
<dbReference type="AlphaFoldDB" id="A0A4R6Z294"/>
<reference evidence="1 2" key="1">
    <citation type="submission" date="2019-03" db="EMBL/GenBank/DDBJ databases">
        <title>Genomic Encyclopedia of Type Strains, Phase IV (KMG-IV): sequencing the most valuable type-strain genomes for metagenomic binning, comparative biology and taxonomic classification.</title>
        <authorList>
            <person name="Goeker M."/>
        </authorList>
    </citation>
    <scope>NUCLEOTIDE SEQUENCE [LARGE SCALE GENOMIC DNA]</scope>
    <source>
        <strain evidence="1 2">DSM 21667</strain>
    </source>
</reference>
<evidence type="ECO:0000313" key="2">
    <source>
        <dbReference type="Proteomes" id="UP000295293"/>
    </source>
</evidence>
<name>A0A4R6Z294_9GAMM</name>
<sequence length="83" mass="9092">MSVKSNNRTMGFVSTLGPALVSYAATPNVSVTLRDERAIPQPDMTTVELAPLIVSSTWRPTAEQRRTAKHFGNTEDVYDLLGL</sequence>
<protein>
    <submittedName>
        <fullName evidence="1">Uncharacterized protein</fullName>
    </submittedName>
</protein>